<reference evidence="1" key="1">
    <citation type="submission" date="2023-03" db="EMBL/GenBank/DDBJ databases">
        <authorList>
            <person name="Julca I."/>
        </authorList>
    </citation>
    <scope>NUCLEOTIDE SEQUENCE</scope>
</reference>
<accession>A0AAV1DAE6</accession>
<protein>
    <submittedName>
        <fullName evidence="1">OLC1v1003536C2</fullName>
    </submittedName>
</protein>
<dbReference type="GO" id="GO:0031969">
    <property type="term" value="C:chloroplast membrane"/>
    <property type="evidence" value="ECO:0007669"/>
    <property type="project" value="TreeGrafter"/>
</dbReference>
<dbReference type="PANTHER" id="PTHR33372:SF10">
    <property type="entry name" value="OS03G0137300 PROTEIN"/>
    <property type="match status" value="1"/>
</dbReference>
<sequence>MASTLSVRPDRTILAGKPAASGGLQPRTTTTRRQFQLFSSSHLRVKNFDQPFLSLPANRRRRCSFDAPLAASRADDSAPFEMSMENALKVLGISEGASFEDIVRAKNSILSACKDDQETIAKVEAAYDTLLMQSLSQRRSGKVVSSSIRYADVKPVSPPRTRPMPQWLQNTVRNSPVSIETPSTGELGIQAGVYGALMVLTYVNGASTSVAAPYTGADVPGLLLATSFGASLYFITKKNVKLGKATVITIGGLAAGAMVGSAVENWLQVDIVPFLGINSPATVVSEFILLSQFLFSLCLR</sequence>
<organism evidence="1 2">
    <name type="scientific">Oldenlandia corymbosa var. corymbosa</name>
    <dbReference type="NCBI Taxonomy" id="529605"/>
    <lineage>
        <taxon>Eukaryota</taxon>
        <taxon>Viridiplantae</taxon>
        <taxon>Streptophyta</taxon>
        <taxon>Embryophyta</taxon>
        <taxon>Tracheophyta</taxon>
        <taxon>Spermatophyta</taxon>
        <taxon>Magnoliopsida</taxon>
        <taxon>eudicotyledons</taxon>
        <taxon>Gunneridae</taxon>
        <taxon>Pentapetalae</taxon>
        <taxon>asterids</taxon>
        <taxon>lamiids</taxon>
        <taxon>Gentianales</taxon>
        <taxon>Rubiaceae</taxon>
        <taxon>Rubioideae</taxon>
        <taxon>Spermacoceae</taxon>
        <taxon>Hedyotis-Oldenlandia complex</taxon>
        <taxon>Oldenlandia</taxon>
    </lineage>
</organism>
<evidence type="ECO:0000313" key="2">
    <source>
        <dbReference type="Proteomes" id="UP001161247"/>
    </source>
</evidence>
<dbReference type="InterPro" id="IPR021788">
    <property type="entry name" value="CPP1-like"/>
</dbReference>
<proteinExistence type="predicted"/>
<dbReference type="EMBL" id="OX459121">
    <property type="protein sequence ID" value="CAI9104780.1"/>
    <property type="molecule type" value="Genomic_DNA"/>
</dbReference>
<dbReference type="AlphaFoldDB" id="A0AAV1DAE6"/>
<name>A0AAV1DAE6_OLDCO</name>
<dbReference type="Pfam" id="PF11833">
    <property type="entry name" value="CPP1-like"/>
    <property type="match status" value="1"/>
</dbReference>
<keyword evidence="2" id="KW-1185">Reference proteome</keyword>
<dbReference type="Proteomes" id="UP001161247">
    <property type="component" value="Chromosome 4"/>
</dbReference>
<dbReference type="PANTHER" id="PTHR33372">
    <property type="match status" value="1"/>
</dbReference>
<evidence type="ECO:0000313" key="1">
    <source>
        <dbReference type="EMBL" id="CAI9104780.1"/>
    </source>
</evidence>
<gene>
    <name evidence="1" type="ORF">OLC1_LOCUS13632</name>
</gene>